<dbReference type="AlphaFoldDB" id="A0A562JI31"/>
<evidence type="ECO:0000313" key="2">
    <source>
        <dbReference type="EMBL" id="TWH82525.1"/>
    </source>
</evidence>
<comment type="caution">
    <text evidence="2">The sequence shown here is derived from an EMBL/GenBank/DDBJ whole genome shotgun (WGS) entry which is preliminary data.</text>
</comment>
<evidence type="ECO:0000313" key="3">
    <source>
        <dbReference type="Proteomes" id="UP000315343"/>
    </source>
</evidence>
<dbReference type="Pfam" id="PF01863">
    <property type="entry name" value="YgjP-like"/>
    <property type="match status" value="1"/>
</dbReference>
<feature type="domain" description="YgjP-like metallopeptidase" evidence="1">
    <location>
        <begin position="22"/>
        <end position="225"/>
    </location>
</feature>
<dbReference type="OrthoDB" id="9811177at2"/>
<sequence>MNKITLENIEIEIVKKNIKNLNLSVNPPYGDVRLSVPNKMNDEAVKCFAISKLDWIKKQREKFKVQEKCNIEYKSGELHCLFGKKYELKVVENNGRQFAELNGEHIVLYVRKDSSLEKKEKIIQEFYREKLKSVVPEYIEKWENIIGVNIESWAVKIMKTRWGTCNTRNRKIWINLELAKKSKDCLEYIIVHELTHLLERYHNKIFYNYMDEFLPHWKNLKMELNGMS</sequence>
<dbReference type="PANTHER" id="PTHR30399:SF1">
    <property type="entry name" value="UTP PYROPHOSPHATASE"/>
    <property type="match status" value="1"/>
</dbReference>
<organism evidence="2 3">
    <name type="scientific">Sedimentibacter saalensis</name>
    <dbReference type="NCBI Taxonomy" id="130788"/>
    <lineage>
        <taxon>Bacteria</taxon>
        <taxon>Bacillati</taxon>
        <taxon>Bacillota</taxon>
        <taxon>Tissierellia</taxon>
        <taxon>Sedimentibacter</taxon>
    </lineage>
</organism>
<gene>
    <name evidence="2" type="ORF">LY60_00825</name>
</gene>
<dbReference type="EMBL" id="VLKH01000002">
    <property type="protein sequence ID" value="TWH82525.1"/>
    <property type="molecule type" value="Genomic_DNA"/>
</dbReference>
<protein>
    <recommendedName>
        <fullName evidence="1">YgjP-like metallopeptidase domain-containing protein</fullName>
    </recommendedName>
</protein>
<dbReference type="Proteomes" id="UP000315343">
    <property type="component" value="Unassembled WGS sequence"/>
</dbReference>
<dbReference type="Gene3D" id="3.30.2010.10">
    <property type="entry name" value="Metalloproteases ('zincins'), catalytic domain"/>
    <property type="match status" value="1"/>
</dbReference>
<accession>A0A562JI31</accession>
<proteinExistence type="predicted"/>
<dbReference type="RefSeq" id="WP_145080325.1">
    <property type="nucleotide sequence ID" value="NZ_DAMBUX010000016.1"/>
</dbReference>
<dbReference type="InterPro" id="IPR002725">
    <property type="entry name" value="YgjP-like_metallopeptidase"/>
</dbReference>
<keyword evidence="3" id="KW-1185">Reference proteome</keyword>
<dbReference type="InterPro" id="IPR053136">
    <property type="entry name" value="UTP_pyrophosphatase-like"/>
</dbReference>
<dbReference type="PANTHER" id="PTHR30399">
    <property type="entry name" value="UNCHARACTERIZED PROTEIN YGJP"/>
    <property type="match status" value="1"/>
</dbReference>
<name>A0A562JI31_9FIRM</name>
<evidence type="ECO:0000259" key="1">
    <source>
        <dbReference type="Pfam" id="PF01863"/>
    </source>
</evidence>
<dbReference type="CDD" id="cd07344">
    <property type="entry name" value="M48_yhfN_like"/>
    <property type="match status" value="1"/>
</dbReference>
<reference evidence="2 3" key="1">
    <citation type="submission" date="2019-07" db="EMBL/GenBank/DDBJ databases">
        <title>Genomic Encyclopedia of Type Strains, Phase I: the one thousand microbial genomes (KMG-I) project.</title>
        <authorList>
            <person name="Kyrpides N."/>
        </authorList>
    </citation>
    <scope>NUCLEOTIDE SEQUENCE [LARGE SCALE GENOMIC DNA]</scope>
    <source>
        <strain evidence="2 3">DSM 13558</strain>
    </source>
</reference>